<keyword evidence="3" id="KW-1185">Reference proteome</keyword>
<dbReference type="EMBL" id="CH963719">
    <property type="protein sequence ID" value="EDW72058.2"/>
    <property type="molecule type" value="Genomic_DNA"/>
</dbReference>
<dbReference type="AlphaFoldDB" id="B4MIW9"/>
<feature type="region of interest" description="Disordered" evidence="1">
    <location>
        <begin position="1"/>
        <end position="23"/>
    </location>
</feature>
<organism evidence="2 3">
    <name type="scientific">Drosophila willistoni</name>
    <name type="common">Fruit fly</name>
    <dbReference type="NCBI Taxonomy" id="7260"/>
    <lineage>
        <taxon>Eukaryota</taxon>
        <taxon>Metazoa</taxon>
        <taxon>Ecdysozoa</taxon>
        <taxon>Arthropoda</taxon>
        <taxon>Hexapoda</taxon>
        <taxon>Insecta</taxon>
        <taxon>Pterygota</taxon>
        <taxon>Neoptera</taxon>
        <taxon>Endopterygota</taxon>
        <taxon>Diptera</taxon>
        <taxon>Brachycera</taxon>
        <taxon>Muscomorpha</taxon>
        <taxon>Ephydroidea</taxon>
        <taxon>Drosophilidae</taxon>
        <taxon>Drosophila</taxon>
        <taxon>Sophophora</taxon>
    </lineage>
</organism>
<feature type="region of interest" description="Disordered" evidence="1">
    <location>
        <begin position="53"/>
        <end position="75"/>
    </location>
</feature>
<dbReference type="KEGG" id="dwi:6637979"/>
<sequence length="75" mass="8714">MTEEATPKPILISRNTNENDGISESIKPRKQVTFKRIVEYFTYTENWKMEMDKPSSLLPDESLQLGGSEIPKRRI</sequence>
<feature type="compositionally biased region" description="Polar residues" evidence="1">
    <location>
        <begin position="13"/>
        <end position="22"/>
    </location>
</feature>
<protein>
    <submittedName>
        <fullName evidence="2">Uncharacterized protein</fullName>
    </submittedName>
</protein>
<dbReference type="OrthoDB" id="7846434at2759"/>
<accession>B4MIW9</accession>
<reference evidence="2 3" key="1">
    <citation type="journal article" date="2007" name="Nature">
        <title>Evolution of genes and genomes on the Drosophila phylogeny.</title>
        <authorList>
            <consortium name="Drosophila 12 Genomes Consortium"/>
            <person name="Clark A.G."/>
            <person name="Eisen M.B."/>
            <person name="Smith D.R."/>
            <person name="Bergman C.M."/>
            <person name="Oliver B."/>
            <person name="Markow T.A."/>
            <person name="Kaufman T.C."/>
            <person name="Kellis M."/>
            <person name="Gelbart W."/>
            <person name="Iyer V.N."/>
            <person name="Pollard D.A."/>
            <person name="Sackton T.B."/>
            <person name="Larracuente A.M."/>
            <person name="Singh N.D."/>
            <person name="Abad J.P."/>
            <person name="Abt D.N."/>
            <person name="Adryan B."/>
            <person name="Aguade M."/>
            <person name="Akashi H."/>
            <person name="Anderson W.W."/>
            <person name="Aquadro C.F."/>
            <person name="Ardell D.H."/>
            <person name="Arguello R."/>
            <person name="Artieri C.G."/>
            <person name="Barbash D.A."/>
            <person name="Barker D."/>
            <person name="Barsanti P."/>
            <person name="Batterham P."/>
            <person name="Batzoglou S."/>
            <person name="Begun D."/>
            <person name="Bhutkar A."/>
            <person name="Blanco E."/>
            <person name="Bosak S.A."/>
            <person name="Bradley R.K."/>
            <person name="Brand A.D."/>
            <person name="Brent M.R."/>
            <person name="Brooks A.N."/>
            <person name="Brown R.H."/>
            <person name="Butlin R.K."/>
            <person name="Caggese C."/>
            <person name="Calvi B.R."/>
            <person name="Bernardo de Carvalho A."/>
            <person name="Caspi A."/>
            <person name="Castrezana S."/>
            <person name="Celniker S.E."/>
            <person name="Chang J.L."/>
            <person name="Chapple C."/>
            <person name="Chatterji S."/>
            <person name="Chinwalla A."/>
            <person name="Civetta A."/>
            <person name="Clifton S.W."/>
            <person name="Comeron J.M."/>
            <person name="Costello J.C."/>
            <person name="Coyne J.A."/>
            <person name="Daub J."/>
            <person name="David R.G."/>
            <person name="Delcher A.L."/>
            <person name="Delehaunty K."/>
            <person name="Do C.B."/>
            <person name="Ebling H."/>
            <person name="Edwards K."/>
            <person name="Eickbush T."/>
            <person name="Evans J.D."/>
            <person name="Filipski A."/>
            <person name="Findeiss S."/>
            <person name="Freyhult E."/>
            <person name="Fulton L."/>
            <person name="Fulton R."/>
            <person name="Garcia A.C."/>
            <person name="Gardiner A."/>
            <person name="Garfield D.A."/>
            <person name="Garvin B.E."/>
            <person name="Gibson G."/>
            <person name="Gilbert D."/>
            <person name="Gnerre S."/>
            <person name="Godfrey J."/>
            <person name="Good R."/>
            <person name="Gotea V."/>
            <person name="Gravely B."/>
            <person name="Greenberg A.J."/>
            <person name="Griffiths-Jones S."/>
            <person name="Gross S."/>
            <person name="Guigo R."/>
            <person name="Gustafson E.A."/>
            <person name="Haerty W."/>
            <person name="Hahn M.W."/>
            <person name="Halligan D.L."/>
            <person name="Halpern A.L."/>
            <person name="Halter G.M."/>
            <person name="Han M.V."/>
            <person name="Heger A."/>
            <person name="Hillier L."/>
            <person name="Hinrichs A.S."/>
            <person name="Holmes I."/>
            <person name="Hoskins R.A."/>
            <person name="Hubisz M.J."/>
            <person name="Hultmark D."/>
            <person name="Huntley M.A."/>
            <person name="Jaffe D.B."/>
            <person name="Jagadeeshan S."/>
            <person name="Jeck W.R."/>
            <person name="Johnson J."/>
            <person name="Jones C.D."/>
            <person name="Jordan W.C."/>
            <person name="Karpen G.H."/>
            <person name="Kataoka E."/>
            <person name="Keightley P.D."/>
            <person name="Kheradpour P."/>
            <person name="Kirkness E.F."/>
            <person name="Koerich L.B."/>
            <person name="Kristiansen K."/>
            <person name="Kudrna D."/>
            <person name="Kulathinal R.J."/>
            <person name="Kumar S."/>
            <person name="Kwok R."/>
            <person name="Lander E."/>
            <person name="Langley C.H."/>
            <person name="Lapoint R."/>
            <person name="Lazzaro B.P."/>
            <person name="Lee S.J."/>
            <person name="Levesque L."/>
            <person name="Li R."/>
            <person name="Lin C.F."/>
            <person name="Lin M.F."/>
            <person name="Lindblad-Toh K."/>
            <person name="Llopart A."/>
            <person name="Long M."/>
            <person name="Low L."/>
            <person name="Lozovsky E."/>
            <person name="Lu J."/>
            <person name="Luo M."/>
            <person name="Machado C.A."/>
            <person name="Makalowski W."/>
            <person name="Marzo M."/>
            <person name="Matsuda M."/>
            <person name="Matzkin L."/>
            <person name="McAllister B."/>
            <person name="McBride C.S."/>
            <person name="McKernan B."/>
            <person name="McKernan K."/>
            <person name="Mendez-Lago M."/>
            <person name="Minx P."/>
            <person name="Mollenhauer M.U."/>
            <person name="Montooth K."/>
            <person name="Mount S.M."/>
            <person name="Mu X."/>
            <person name="Myers E."/>
            <person name="Negre B."/>
            <person name="Newfeld S."/>
            <person name="Nielsen R."/>
            <person name="Noor M.A."/>
            <person name="O'Grady P."/>
            <person name="Pachter L."/>
            <person name="Papaceit M."/>
            <person name="Parisi M.J."/>
            <person name="Parisi M."/>
            <person name="Parts L."/>
            <person name="Pedersen J.S."/>
            <person name="Pesole G."/>
            <person name="Phillippy A.M."/>
            <person name="Ponting C.P."/>
            <person name="Pop M."/>
            <person name="Porcelli D."/>
            <person name="Powell J.R."/>
            <person name="Prohaska S."/>
            <person name="Pruitt K."/>
            <person name="Puig M."/>
            <person name="Quesneville H."/>
            <person name="Ram K.R."/>
            <person name="Rand D."/>
            <person name="Rasmussen M.D."/>
            <person name="Reed L.K."/>
            <person name="Reenan R."/>
            <person name="Reily A."/>
            <person name="Remington K.A."/>
            <person name="Rieger T.T."/>
            <person name="Ritchie M.G."/>
            <person name="Robin C."/>
            <person name="Rogers Y.H."/>
            <person name="Rohde C."/>
            <person name="Rozas J."/>
            <person name="Rubenfield M.J."/>
            <person name="Ruiz A."/>
            <person name="Russo S."/>
            <person name="Salzberg S.L."/>
            <person name="Sanchez-Gracia A."/>
            <person name="Saranga D.J."/>
            <person name="Sato H."/>
            <person name="Schaeffer S.W."/>
            <person name="Schatz M.C."/>
            <person name="Schlenke T."/>
            <person name="Schwartz R."/>
            <person name="Segarra C."/>
            <person name="Singh R.S."/>
            <person name="Sirot L."/>
            <person name="Sirota M."/>
            <person name="Sisneros N.B."/>
            <person name="Smith C.D."/>
            <person name="Smith T.F."/>
            <person name="Spieth J."/>
            <person name="Stage D.E."/>
            <person name="Stark A."/>
            <person name="Stephan W."/>
            <person name="Strausberg R.L."/>
            <person name="Strempel S."/>
            <person name="Sturgill D."/>
            <person name="Sutton G."/>
            <person name="Sutton G.G."/>
            <person name="Tao W."/>
            <person name="Teichmann S."/>
            <person name="Tobari Y.N."/>
            <person name="Tomimura Y."/>
            <person name="Tsolas J.M."/>
            <person name="Valente V.L."/>
            <person name="Venter E."/>
            <person name="Venter J.C."/>
            <person name="Vicario S."/>
            <person name="Vieira F.G."/>
            <person name="Vilella A.J."/>
            <person name="Villasante A."/>
            <person name="Walenz B."/>
            <person name="Wang J."/>
            <person name="Wasserman M."/>
            <person name="Watts T."/>
            <person name="Wilson D."/>
            <person name="Wilson R.K."/>
            <person name="Wing R.A."/>
            <person name="Wolfner M.F."/>
            <person name="Wong A."/>
            <person name="Wong G.K."/>
            <person name="Wu C.I."/>
            <person name="Wu G."/>
            <person name="Yamamoto D."/>
            <person name="Yang H.P."/>
            <person name="Yang S.P."/>
            <person name="Yorke J.A."/>
            <person name="Yoshida K."/>
            <person name="Zdobnov E."/>
            <person name="Zhang P."/>
            <person name="Zhang Y."/>
            <person name="Zimin A.V."/>
            <person name="Baldwin J."/>
            <person name="Abdouelleil A."/>
            <person name="Abdulkadir J."/>
            <person name="Abebe A."/>
            <person name="Abera B."/>
            <person name="Abreu J."/>
            <person name="Acer S.C."/>
            <person name="Aftuck L."/>
            <person name="Alexander A."/>
            <person name="An P."/>
            <person name="Anderson E."/>
            <person name="Anderson S."/>
            <person name="Arachi H."/>
            <person name="Azer M."/>
            <person name="Bachantsang P."/>
            <person name="Barry A."/>
            <person name="Bayul T."/>
            <person name="Berlin A."/>
            <person name="Bessette D."/>
            <person name="Bloom T."/>
            <person name="Blye J."/>
            <person name="Boguslavskiy L."/>
            <person name="Bonnet C."/>
            <person name="Boukhgalter B."/>
            <person name="Bourzgui I."/>
            <person name="Brown A."/>
            <person name="Cahill P."/>
            <person name="Channer S."/>
            <person name="Cheshatsang Y."/>
            <person name="Chuda L."/>
            <person name="Citroen M."/>
            <person name="Collymore A."/>
            <person name="Cooke P."/>
            <person name="Costello M."/>
            <person name="D'Aco K."/>
            <person name="Daza R."/>
            <person name="De Haan G."/>
            <person name="DeGray S."/>
            <person name="DeMaso C."/>
            <person name="Dhargay N."/>
            <person name="Dooley K."/>
            <person name="Dooley E."/>
            <person name="Doricent M."/>
            <person name="Dorje P."/>
            <person name="Dorjee K."/>
            <person name="Dupes A."/>
            <person name="Elong R."/>
            <person name="Falk J."/>
            <person name="Farina A."/>
            <person name="Faro S."/>
            <person name="Ferguson D."/>
            <person name="Fisher S."/>
            <person name="Foley C.D."/>
            <person name="Franke A."/>
            <person name="Friedrich D."/>
            <person name="Gadbois L."/>
            <person name="Gearin G."/>
            <person name="Gearin C.R."/>
            <person name="Giannoukos G."/>
            <person name="Goode T."/>
            <person name="Graham J."/>
            <person name="Grandbois E."/>
            <person name="Grewal S."/>
            <person name="Gyaltsen K."/>
            <person name="Hafez N."/>
            <person name="Hagos B."/>
            <person name="Hall J."/>
            <person name="Henson C."/>
            <person name="Hollinger A."/>
            <person name="Honan T."/>
            <person name="Huard M.D."/>
            <person name="Hughes L."/>
            <person name="Hurhula B."/>
            <person name="Husby M.E."/>
            <person name="Kamat A."/>
            <person name="Kanga B."/>
            <person name="Kashin S."/>
            <person name="Khazanovich D."/>
            <person name="Kisner P."/>
            <person name="Lance K."/>
            <person name="Lara M."/>
            <person name="Lee W."/>
            <person name="Lennon N."/>
            <person name="Letendre F."/>
            <person name="LeVine R."/>
            <person name="Lipovsky A."/>
            <person name="Liu X."/>
            <person name="Liu J."/>
            <person name="Liu S."/>
            <person name="Lokyitsang T."/>
            <person name="Lokyitsang Y."/>
            <person name="Lubonja R."/>
            <person name="Lui A."/>
            <person name="MacDonald P."/>
            <person name="Magnisalis V."/>
            <person name="Maru K."/>
            <person name="Matthews C."/>
            <person name="McCusker W."/>
            <person name="McDonough S."/>
            <person name="Mehta T."/>
            <person name="Meldrim J."/>
            <person name="Meneus L."/>
            <person name="Mihai O."/>
            <person name="Mihalev A."/>
            <person name="Mihova T."/>
            <person name="Mittelman R."/>
            <person name="Mlenga V."/>
            <person name="Montmayeur A."/>
            <person name="Mulrain L."/>
            <person name="Navidi A."/>
            <person name="Naylor J."/>
            <person name="Negash T."/>
            <person name="Nguyen T."/>
            <person name="Nguyen N."/>
            <person name="Nicol R."/>
            <person name="Norbu C."/>
            <person name="Norbu N."/>
            <person name="Novod N."/>
            <person name="O'Neill B."/>
            <person name="Osman S."/>
            <person name="Markiewicz E."/>
            <person name="Oyono O.L."/>
            <person name="Patti C."/>
            <person name="Phunkhang P."/>
            <person name="Pierre F."/>
            <person name="Priest M."/>
            <person name="Raghuraman S."/>
            <person name="Rege F."/>
            <person name="Reyes R."/>
            <person name="Rise C."/>
            <person name="Rogov P."/>
            <person name="Ross K."/>
            <person name="Ryan E."/>
            <person name="Settipalli S."/>
            <person name="Shea T."/>
            <person name="Sherpa N."/>
            <person name="Shi L."/>
            <person name="Shih D."/>
            <person name="Sparrow T."/>
            <person name="Spaulding J."/>
            <person name="Stalker J."/>
            <person name="Stange-Thomann N."/>
            <person name="Stavropoulos S."/>
            <person name="Stone C."/>
            <person name="Strader C."/>
            <person name="Tesfaye S."/>
            <person name="Thomson T."/>
            <person name="Thoulutsang Y."/>
            <person name="Thoulutsang D."/>
            <person name="Topham K."/>
            <person name="Topping I."/>
            <person name="Tsamla T."/>
            <person name="Vassiliev H."/>
            <person name="Vo A."/>
            <person name="Wangchuk T."/>
            <person name="Wangdi T."/>
            <person name="Weiand M."/>
            <person name="Wilkinson J."/>
            <person name="Wilson A."/>
            <person name="Yadav S."/>
            <person name="Young G."/>
            <person name="Yu Q."/>
            <person name="Zembek L."/>
            <person name="Zhong D."/>
            <person name="Zimmer A."/>
            <person name="Zwirko Z."/>
            <person name="Jaffe D.B."/>
            <person name="Alvarez P."/>
            <person name="Brockman W."/>
            <person name="Butler J."/>
            <person name="Chin C."/>
            <person name="Gnerre S."/>
            <person name="Grabherr M."/>
            <person name="Kleber M."/>
            <person name="Mauceli E."/>
            <person name="MacCallum I."/>
        </authorList>
    </citation>
    <scope>NUCLEOTIDE SEQUENCE [LARGE SCALE GENOMIC DNA]</scope>
    <source>
        <strain evidence="3">Tucson 14030-0811.24</strain>
    </source>
</reference>
<name>B4MIW9_DROWI</name>
<dbReference type="InParanoid" id="B4MIW9"/>
<dbReference type="Proteomes" id="UP000007798">
    <property type="component" value="Unassembled WGS sequence"/>
</dbReference>
<evidence type="ECO:0000313" key="3">
    <source>
        <dbReference type="Proteomes" id="UP000007798"/>
    </source>
</evidence>
<evidence type="ECO:0000256" key="1">
    <source>
        <dbReference type="SAM" id="MobiDB-lite"/>
    </source>
</evidence>
<evidence type="ECO:0000313" key="2">
    <source>
        <dbReference type="EMBL" id="EDW72058.2"/>
    </source>
</evidence>
<proteinExistence type="predicted"/>
<dbReference type="HOGENOM" id="CLU_2063943_0_0_1"/>
<gene>
    <name evidence="2" type="primary">Dwil\GK19006</name>
    <name evidence="2" type="ORF">Dwil_GK19006</name>
</gene>